<organism evidence="2 3">
    <name type="scientific">Papiliotrema laurentii</name>
    <name type="common">Cryptococcus laurentii</name>
    <dbReference type="NCBI Taxonomy" id="5418"/>
    <lineage>
        <taxon>Eukaryota</taxon>
        <taxon>Fungi</taxon>
        <taxon>Dikarya</taxon>
        <taxon>Basidiomycota</taxon>
        <taxon>Agaricomycotina</taxon>
        <taxon>Tremellomycetes</taxon>
        <taxon>Tremellales</taxon>
        <taxon>Rhynchogastremaceae</taxon>
        <taxon>Papiliotrema</taxon>
    </lineage>
</organism>
<protein>
    <recommendedName>
        <fullName evidence="4">Complex 1 LYR protein</fullName>
    </recommendedName>
</protein>
<keyword evidence="3" id="KW-1185">Reference proteome</keyword>
<evidence type="ECO:0000313" key="2">
    <source>
        <dbReference type="EMBL" id="KAK1922055.1"/>
    </source>
</evidence>
<reference evidence="2" key="1">
    <citation type="submission" date="2023-02" db="EMBL/GenBank/DDBJ databases">
        <title>Identification and recombinant expression of a fungal hydrolase from Papiliotrema laurentii that hydrolyzes apple cutin and clears colloidal polyester polyurethane.</title>
        <authorList>
            <consortium name="DOE Joint Genome Institute"/>
            <person name="Roman V.A."/>
            <person name="Bojanowski C."/>
            <person name="Crable B.R."/>
            <person name="Wagner D.N."/>
            <person name="Hung C.S."/>
            <person name="Nadeau L.J."/>
            <person name="Schratz L."/>
            <person name="Haridas S."/>
            <person name="Pangilinan J."/>
            <person name="Lipzen A."/>
            <person name="Na H."/>
            <person name="Yan M."/>
            <person name="Ng V."/>
            <person name="Grigoriev I.V."/>
            <person name="Spatafora J.W."/>
            <person name="Barlow D."/>
            <person name="Biffinger J."/>
            <person name="Kelley-Loughnane N."/>
            <person name="Varaljay V.A."/>
            <person name="Crookes-Goodson W.J."/>
        </authorList>
    </citation>
    <scope>NUCLEOTIDE SEQUENCE</scope>
    <source>
        <strain evidence="2">5307AH</strain>
    </source>
</reference>
<dbReference type="AlphaFoldDB" id="A0AAD9CV25"/>
<evidence type="ECO:0008006" key="4">
    <source>
        <dbReference type="Google" id="ProtNLM"/>
    </source>
</evidence>
<accession>A0AAD9CV25</accession>
<dbReference type="Proteomes" id="UP001182556">
    <property type="component" value="Unassembled WGS sequence"/>
</dbReference>
<feature type="region of interest" description="Disordered" evidence="1">
    <location>
        <begin position="84"/>
        <end position="108"/>
    </location>
</feature>
<comment type="caution">
    <text evidence="2">The sequence shown here is derived from an EMBL/GenBank/DDBJ whole genome shotgun (WGS) entry which is preliminary data.</text>
</comment>
<dbReference type="EMBL" id="JAODAN010000009">
    <property type="protein sequence ID" value="KAK1922055.1"/>
    <property type="molecule type" value="Genomic_DNA"/>
</dbReference>
<proteinExistence type="predicted"/>
<feature type="compositionally biased region" description="Low complexity" evidence="1">
    <location>
        <begin position="95"/>
        <end position="108"/>
    </location>
</feature>
<name>A0AAD9CV25_PAPLA</name>
<sequence length="108" mass="12032">MSGRKPMLTLQHFVLQSTLLQAYRSAVRATRPLPDPQTRRETLDFFRSEVERLRYVDNIEVLKSSISSFQRLVKQMVPSIGLGGLTSETGSKLIGRAGARNGASRAAR</sequence>
<evidence type="ECO:0000313" key="3">
    <source>
        <dbReference type="Proteomes" id="UP001182556"/>
    </source>
</evidence>
<evidence type="ECO:0000256" key="1">
    <source>
        <dbReference type="SAM" id="MobiDB-lite"/>
    </source>
</evidence>
<gene>
    <name evidence="2" type="ORF">DB88DRAFT_496984</name>
</gene>